<keyword evidence="4 6" id="KW-0472">Membrane</keyword>
<dbReference type="InterPro" id="IPR051533">
    <property type="entry name" value="WaaL-like"/>
</dbReference>
<dbReference type="PANTHER" id="PTHR37422">
    <property type="entry name" value="TEICHURONIC ACID BIOSYNTHESIS PROTEIN TUAE"/>
    <property type="match status" value="1"/>
</dbReference>
<evidence type="ECO:0000259" key="7">
    <source>
        <dbReference type="Pfam" id="PF04932"/>
    </source>
</evidence>
<keyword evidence="9" id="KW-1185">Reference proteome</keyword>
<dbReference type="RefSeq" id="WP_380705217.1">
    <property type="nucleotide sequence ID" value="NZ_JBHSAP010000015.1"/>
</dbReference>
<dbReference type="EMBL" id="JBHSAP010000015">
    <property type="protein sequence ID" value="MFC4077400.1"/>
    <property type="molecule type" value="Genomic_DNA"/>
</dbReference>
<evidence type="ECO:0000256" key="2">
    <source>
        <dbReference type="ARBA" id="ARBA00022692"/>
    </source>
</evidence>
<feature type="transmembrane region" description="Helical" evidence="6">
    <location>
        <begin position="202"/>
        <end position="220"/>
    </location>
</feature>
<proteinExistence type="predicted"/>
<feature type="transmembrane region" description="Helical" evidence="6">
    <location>
        <begin position="98"/>
        <end position="119"/>
    </location>
</feature>
<dbReference type="Proteomes" id="UP001595843">
    <property type="component" value="Unassembled WGS sequence"/>
</dbReference>
<feature type="transmembrane region" description="Helical" evidence="6">
    <location>
        <begin position="369"/>
        <end position="390"/>
    </location>
</feature>
<feature type="domain" description="O-antigen ligase-related" evidence="7">
    <location>
        <begin position="208"/>
        <end position="382"/>
    </location>
</feature>
<gene>
    <name evidence="8" type="ORF">ACFOUO_11375</name>
</gene>
<evidence type="ECO:0000256" key="5">
    <source>
        <dbReference type="SAM" id="MobiDB-lite"/>
    </source>
</evidence>
<feature type="region of interest" description="Disordered" evidence="5">
    <location>
        <begin position="462"/>
        <end position="482"/>
    </location>
</feature>
<feature type="transmembrane region" description="Helical" evidence="6">
    <location>
        <begin position="431"/>
        <end position="452"/>
    </location>
</feature>
<evidence type="ECO:0000256" key="6">
    <source>
        <dbReference type="SAM" id="Phobius"/>
    </source>
</evidence>
<dbReference type="GO" id="GO:0016874">
    <property type="term" value="F:ligase activity"/>
    <property type="evidence" value="ECO:0007669"/>
    <property type="project" value="UniProtKB-KW"/>
</dbReference>
<evidence type="ECO:0000256" key="3">
    <source>
        <dbReference type="ARBA" id="ARBA00022989"/>
    </source>
</evidence>
<reference evidence="9" key="1">
    <citation type="journal article" date="2019" name="Int. J. Syst. Evol. Microbiol.">
        <title>The Global Catalogue of Microorganisms (GCM) 10K type strain sequencing project: providing services to taxonomists for standard genome sequencing and annotation.</title>
        <authorList>
            <consortium name="The Broad Institute Genomics Platform"/>
            <consortium name="The Broad Institute Genome Sequencing Center for Infectious Disease"/>
            <person name="Wu L."/>
            <person name="Ma J."/>
        </authorList>
    </citation>
    <scope>NUCLEOTIDE SEQUENCE [LARGE SCALE GENOMIC DNA]</scope>
    <source>
        <strain evidence="9">IBRC-M 10813</strain>
    </source>
</reference>
<dbReference type="Pfam" id="PF04932">
    <property type="entry name" value="Wzy_C"/>
    <property type="match status" value="1"/>
</dbReference>
<keyword evidence="2 6" id="KW-0812">Transmembrane</keyword>
<feature type="transmembrane region" description="Helical" evidence="6">
    <location>
        <begin position="226"/>
        <end position="244"/>
    </location>
</feature>
<feature type="transmembrane region" description="Helical" evidence="6">
    <location>
        <begin position="131"/>
        <end position="153"/>
    </location>
</feature>
<evidence type="ECO:0000256" key="1">
    <source>
        <dbReference type="ARBA" id="ARBA00004141"/>
    </source>
</evidence>
<protein>
    <submittedName>
        <fullName evidence="8">O-antigen ligase family protein</fullName>
    </submittedName>
</protein>
<feature type="transmembrane region" description="Helical" evidence="6">
    <location>
        <begin position="176"/>
        <end position="195"/>
    </location>
</feature>
<name>A0ABV8JGA2_9BACL</name>
<dbReference type="InterPro" id="IPR007016">
    <property type="entry name" value="O-antigen_ligase-rel_domated"/>
</dbReference>
<keyword evidence="3 6" id="KW-1133">Transmembrane helix</keyword>
<feature type="transmembrane region" description="Helical" evidence="6">
    <location>
        <begin position="402"/>
        <end position="425"/>
    </location>
</feature>
<sequence length="482" mass="53806">MSSLLLPRQQKLNQLFHLMVVFAVLGPTLGVPVIPGFKLTLFRLFFLTLAAGLFIRWARSRDLESSHMHPVRWYTAFFAFWVVYAAVSLTWAGSLGLGLKYLTFLVTMLLLCLSFPFFLKGSSHIEQTGRVLFWAFFIIVVYGLIESVTYWHLPASRYFGRESSNVTSFFSNQNDFATAITLGLPFLVTALYMLAARRKAKVLIYLTGIITLCDLFLTGSRSNSGFALPLVAVTWLALIPFTVERSKRNFRNLLKGAGLLLLAVVVTGGLLSSVLSDQTRSKLGSTLGVFNDLQSSWTLPNEDDIPLDEEEASSRDQSISIRKALIMNGLHFLARSHYLGVGAGNIEYYMLGAPGVGAKSNIHNWWAEVLVNFGVGVFLLYMTLYFWMLWRLFRLARVKEAVGLSPVIRWGATASFIALIGYFFGGMSPSTAIHFTPMWIVYGFALAVIAVGERQRYAARHKEEGKTAVSSHSAHADSRDLR</sequence>
<comment type="subcellular location">
    <subcellularLocation>
        <location evidence="1">Membrane</location>
        <topology evidence="1">Multi-pass membrane protein</topology>
    </subcellularLocation>
</comment>
<feature type="transmembrane region" description="Helical" evidence="6">
    <location>
        <begin position="40"/>
        <end position="59"/>
    </location>
</feature>
<organism evidence="8 9">
    <name type="scientific">Salinithrix halophila</name>
    <dbReference type="NCBI Taxonomy" id="1485204"/>
    <lineage>
        <taxon>Bacteria</taxon>
        <taxon>Bacillati</taxon>
        <taxon>Bacillota</taxon>
        <taxon>Bacilli</taxon>
        <taxon>Bacillales</taxon>
        <taxon>Thermoactinomycetaceae</taxon>
        <taxon>Salinithrix</taxon>
    </lineage>
</organism>
<evidence type="ECO:0000313" key="8">
    <source>
        <dbReference type="EMBL" id="MFC4077400.1"/>
    </source>
</evidence>
<feature type="transmembrane region" description="Helical" evidence="6">
    <location>
        <begin position="12"/>
        <end position="34"/>
    </location>
</feature>
<comment type="caution">
    <text evidence="8">The sequence shown here is derived from an EMBL/GenBank/DDBJ whole genome shotgun (WGS) entry which is preliminary data.</text>
</comment>
<accession>A0ABV8JGA2</accession>
<feature type="transmembrane region" description="Helical" evidence="6">
    <location>
        <begin position="71"/>
        <end position="92"/>
    </location>
</feature>
<evidence type="ECO:0000256" key="4">
    <source>
        <dbReference type="ARBA" id="ARBA00023136"/>
    </source>
</evidence>
<keyword evidence="8" id="KW-0436">Ligase</keyword>
<feature type="transmembrane region" description="Helical" evidence="6">
    <location>
        <begin position="256"/>
        <end position="275"/>
    </location>
</feature>
<dbReference type="PANTHER" id="PTHR37422:SF23">
    <property type="entry name" value="TEICHURONIC ACID BIOSYNTHESIS PROTEIN TUAE"/>
    <property type="match status" value="1"/>
</dbReference>
<evidence type="ECO:0000313" key="9">
    <source>
        <dbReference type="Proteomes" id="UP001595843"/>
    </source>
</evidence>